<dbReference type="Pfam" id="PF00431">
    <property type="entry name" value="CUB"/>
    <property type="match status" value="1"/>
</dbReference>
<keyword evidence="5" id="KW-1185">Reference proteome</keyword>
<dbReference type="InterPro" id="IPR000859">
    <property type="entry name" value="CUB_dom"/>
</dbReference>
<reference evidence="4 5" key="1">
    <citation type="journal article" date="2018" name="Gigascience">
        <title>Genomes of trombidid mites reveal novel predicted allergens and laterally-transferred genes associated with secondary metabolism.</title>
        <authorList>
            <person name="Dong X."/>
            <person name="Chaisiri K."/>
            <person name="Xia D."/>
            <person name="Armstrong S.D."/>
            <person name="Fang Y."/>
            <person name="Donnelly M.J."/>
            <person name="Kadowaki T."/>
            <person name="McGarry J.W."/>
            <person name="Darby A.C."/>
            <person name="Makepeace B.L."/>
        </authorList>
    </citation>
    <scope>NUCLEOTIDE SEQUENCE [LARGE SCALE GENOMIC DNA]</scope>
    <source>
        <strain evidence="4">UoL-WK</strain>
    </source>
</reference>
<keyword evidence="4" id="KW-0645">Protease</keyword>
<comment type="caution">
    <text evidence="2">Lacks conserved residue(s) required for the propagation of feature annotation.</text>
</comment>
<dbReference type="PANTHER" id="PTHR46908:SF4">
    <property type="entry name" value="TUMOR NECROSIS FACTOR-INDUCIBLE GENE 6 PROTEIN"/>
    <property type="match status" value="1"/>
</dbReference>
<feature type="domain" description="CUB" evidence="3">
    <location>
        <begin position="7"/>
        <end position="134"/>
    </location>
</feature>
<dbReference type="STRING" id="1965070.A0A3S3NZ32"/>
<dbReference type="PROSITE" id="PS01180">
    <property type="entry name" value="CUB"/>
    <property type="match status" value="1"/>
</dbReference>
<dbReference type="CDD" id="cd00041">
    <property type="entry name" value="CUB"/>
    <property type="match status" value="1"/>
</dbReference>
<protein>
    <submittedName>
        <fullName evidence="4">Mannan-binding lectin serine protease 2-like protein</fullName>
    </submittedName>
</protein>
<gene>
    <name evidence="4" type="ORF">B4U79_08708</name>
</gene>
<evidence type="ECO:0000259" key="3">
    <source>
        <dbReference type="PROSITE" id="PS01180"/>
    </source>
</evidence>
<dbReference type="InterPro" id="IPR035914">
    <property type="entry name" value="Sperma_CUB_dom_sf"/>
</dbReference>
<dbReference type="GO" id="GO:0008233">
    <property type="term" value="F:peptidase activity"/>
    <property type="evidence" value="ECO:0007669"/>
    <property type="project" value="UniProtKB-KW"/>
</dbReference>
<dbReference type="SUPFAM" id="SSF49854">
    <property type="entry name" value="Spermadhesin, CUB domain"/>
    <property type="match status" value="1"/>
</dbReference>
<dbReference type="Gene3D" id="2.60.120.290">
    <property type="entry name" value="Spermadhesin, CUB domain"/>
    <property type="match status" value="1"/>
</dbReference>
<name>A0A3S3NZ32_9ACAR</name>
<evidence type="ECO:0000313" key="4">
    <source>
        <dbReference type="EMBL" id="RWS08680.1"/>
    </source>
</evidence>
<dbReference type="EMBL" id="NCKU01002846">
    <property type="protein sequence ID" value="RWS08680.1"/>
    <property type="molecule type" value="Genomic_DNA"/>
</dbReference>
<accession>A0A3S3NZ32</accession>
<sequence length="240" mass="26983">AKYIPFCGQTLEGPYGYFATPGYPAYYLGLNCSWTIQGEEGQIVHLTVLDADIKEAKVVEVPKKYGIGKSIKRFPCTDKLIVQEKDEKLLEICGNSLENLRKGNLRSTGNRLSVRFESTAFLPLRGVFLRYSLQGCPSLPIPKKGHLVFRDENIAVYNCCLNHVFEDTKEATKYLHCLHGIEWNATLTRCVPIVQQFAADNNVDVVTLTTTDSDVIGPSNFLEQRSENDGDKIFFSCKLF</sequence>
<organism evidence="4 5">
    <name type="scientific">Dinothrombium tinctorium</name>
    <dbReference type="NCBI Taxonomy" id="1965070"/>
    <lineage>
        <taxon>Eukaryota</taxon>
        <taxon>Metazoa</taxon>
        <taxon>Ecdysozoa</taxon>
        <taxon>Arthropoda</taxon>
        <taxon>Chelicerata</taxon>
        <taxon>Arachnida</taxon>
        <taxon>Acari</taxon>
        <taxon>Acariformes</taxon>
        <taxon>Trombidiformes</taxon>
        <taxon>Prostigmata</taxon>
        <taxon>Anystina</taxon>
        <taxon>Parasitengona</taxon>
        <taxon>Trombidioidea</taxon>
        <taxon>Trombidiidae</taxon>
        <taxon>Dinothrombium</taxon>
    </lineage>
</organism>
<dbReference type="InterPro" id="IPR052129">
    <property type="entry name" value="Spermadhesin-Link_domain"/>
</dbReference>
<keyword evidence="1 2" id="KW-1015">Disulfide bond</keyword>
<dbReference type="Proteomes" id="UP000285301">
    <property type="component" value="Unassembled WGS sequence"/>
</dbReference>
<dbReference type="OrthoDB" id="6431754at2759"/>
<comment type="caution">
    <text evidence="4">The sequence shown here is derived from an EMBL/GenBank/DDBJ whole genome shotgun (WGS) entry which is preliminary data.</text>
</comment>
<feature type="non-terminal residue" evidence="4">
    <location>
        <position position="1"/>
    </location>
</feature>
<evidence type="ECO:0000256" key="2">
    <source>
        <dbReference type="PROSITE-ProRule" id="PRU00059"/>
    </source>
</evidence>
<dbReference type="PANTHER" id="PTHR46908">
    <property type="entry name" value="CUBILIN-LIKE PROTEIN"/>
    <property type="match status" value="1"/>
</dbReference>
<keyword evidence="4" id="KW-0378">Hydrolase</keyword>
<dbReference type="AlphaFoldDB" id="A0A3S3NZ32"/>
<evidence type="ECO:0000256" key="1">
    <source>
        <dbReference type="ARBA" id="ARBA00023157"/>
    </source>
</evidence>
<dbReference type="GO" id="GO:0006508">
    <property type="term" value="P:proteolysis"/>
    <property type="evidence" value="ECO:0007669"/>
    <property type="project" value="UniProtKB-KW"/>
</dbReference>
<feature type="disulfide bond" evidence="2">
    <location>
        <begin position="76"/>
        <end position="93"/>
    </location>
</feature>
<evidence type="ECO:0000313" key="5">
    <source>
        <dbReference type="Proteomes" id="UP000285301"/>
    </source>
</evidence>
<proteinExistence type="predicted"/>
<dbReference type="SMART" id="SM00042">
    <property type="entry name" value="CUB"/>
    <property type="match status" value="1"/>
</dbReference>